<name>A0AAN8X3Y3_HALRR</name>
<dbReference type="AlphaFoldDB" id="A0AAN8X3Y3"/>
<gene>
    <name evidence="1" type="ORF">SK128_014841</name>
</gene>
<keyword evidence="2" id="KW-1185">Reference proteome</keyword>
<sequence>MIHDDTGTELTDLLPWRWIMGEHILFWAFLDDGEELRRVNVSMSTNHLEYFN</sequence>
<comment type="caution">
    <text evidence="1">The sequence shown here is derived from an EMBL/GenBank/DDBJ whole genome shotgun (WGS) entry which is preliminary data.</text>
</comment>
<reference evidence="1 2" key="1">
    <citation type="submission" date="2023-11" db="EMBL/GenBank/DDBJ databases">
        <title>Halocaridina rubra genome assembly.</title>
        <authorList>
            <person name="Smith C."/>
        </authorList>
    </citation>
    <scope>NUCLEOTIDE SEQUENCE [LARGE SCALE GENOMIC DNA]</scope>
    <source>
        <strain evidence="1">EP-1</strain>
        <tissue evidence="1">Whole</tissue>
    </source>
</reference>
<proteinExistence type="predicted"/>
<protein>
    <submittedName>
        <fullName evidence="1">Uncharacterized protein</fullName>
    </submittedName>
</protein>
<dbReference type="Proteomes" id="UP001381693">
    <property type="component" value="Unassembled WGS sequence"/>
</dbReference>
<evidence type="ECO:0000313" key="2">
    <source>
        <dbReference type="Proteomes" id="UP001381693"/>
    </source>
</evidence>
<evidence type="ECO:0000313" key="1">
    <source>
        <dbReference type="EMBL" id="KAK7072509.1"/>
    </source>
</evidence>
<organism evidence="1 2">
    <name type="scientific">Halocaridina rubra</name>
    <name type="common">Hawaiian red shrimp</name>
    <dbReference type="NCBI Taxonomy" id="373956"/>
    <lineage>
        <taxon>Eukaryota</taxon>
        <taxon>Metazoa</taxon>
        <taxon>Ecdysozoa</taxon>
        <taxon>Arthropoda</taxon>
        <taxon>Crustacea</taxon>
        <taxon>Multicrustacea</taxon>
        <taxon>Malacostraca</taxon>
        <taxon>Eumalacostraca</taxon>
        <taxon>Eucarida</taxon>
        <taxon>Decapoda</taxon>
        <taxon>Pleocyemata</taxon>
        <taxon>Caridea</taxon>
        <taxon>Atyoidea</taxon>
        <taxon>Atyidae</taxon>
        <taxon>Halocaridina</taxon>
    </lineage>
</organism>
<accession>A0AAN8X3Y3</accession>
<dbReference type="EMBL" id="JAXCGZ010013455">
    <property type="protein sequence ID" value="KAK7072509.1"/>
    <property type="molecule type" value="Genomic_DNA"/>
</dbReference>